<evidence type="ECO:0000256" key="1">
    <source>
        <dbReference type="ARBA" id="ARBA00023002"/>
    </source>
</evidence>
<dbReference type="Pfam" id="PF05721">
    <property type="entry name" value="PhyH"/>
    <property type="match status" value="1"/>
</dbReference>
<dbReference type="PANTHER" id="PTHR20883">
    <property type="entry name" value="PHYTANOYL-COA DIOXYGENASE DOMAIN CONTAINING 1"/>
    <property type="match status" value="1"/>
</dbReference>
<sequence>MSSVAPRASAPANAAGEAAPDVPRFHAPFDWDEVDEVTRTLGTAVLTGLVEEEPLERFGREIDRWLDLHPDSALPDSGSPVYDTFMGRRTARLQGLLAKAPATADLIAHPGILGWARRLLAPVCDGVLLSAAEFIQIGPRESRQYTHRDSDAWWFAPRGPDPLCVNAMVALTPFDERNGATRVVPGSCLWPDGRRPMDREVVQPRLDPGDVLLFRADVFHGGGANRTPDRFRRGVALSYCAGWLRPLENSFLNLPRQVAAGVSDEVAELLGYRIHDSTGRGGGIIGTYEYGDPGRVLRD</sequence>
<protein>
    <recommendedName>
        <fullName evidence="5">Phytanoyl-CoA dioxygenase family protein</fullName>
    </recommendedName>
</protein>
<evidence type="ECO:0008006" key="5">
    <source>
        <dbReference type="Google" id="ProtNLM"/>
    </source>
</evidence>
<reference evidence="3 4" key="1">
    <citation type="submission" date="2020-10" db="EMBL/GenBank/DDBJ databases">
        <title>Sequencing the genomes of 1000 actinobacteria strains.</title>
        <authorList>
            <person name="Klenk H.-P."/>
        </authorList>
    </citation>
    <scope>NUCLEOTIDE SEQUENCE [LARGE SCALE GENOMIC DNA]</scope>
    <source>
        <strain evidence="3 4">DSM 46744</strain>
    </source>
</reference>
<comment type="caution">
    <text evidence="3">The sequence shown here is derived from an EMBL/GenBank/DDBJ whole genome shotgun (WGS) entry which is preliminary data.</text>
</comment>
<name>A0ABR9JIN5_9ACTN</name>
<accession>A0ABR9JIN5</accession>
<dbReference type="InterPro" id="IPR008775">
    <property type="entry name" value="Phytyl_CoA_dOase-like"/>
</dbReference>
<dbReference type="PANTHER" id="PTHR20883:SF41">
    <property type="entry name" value="IRON_ALPHA-KETOGLUTARATE-DEPENDENT DIOXYGENASE ASQJ"/>
    <property type="match status" value="1"/>
</dbReference>
<keyword evidence="4" id="KW-1185">Reference proteome</keyword>
<dbReference type="EMBL" id="JADBDZ010000001">
    <property type="protein sequence ID" value="MBE1530419.1"/>
    <property type="molecule type" value="Genomic_DNA"/>
</dbReference>
<feature type="region of interest" description="Disordered" evidence="2">
    <location>
        <begin position="1"/>
        <end position="21"/>
    </location>
</feature>
<organism evidence="3 4">
    <name type="scientific">Actinomadura algeriensis</name>
    <dbReference type="NCBI Taxonomy" id="1679523"/>
    <lineage>
        <taxon>Bacteria</taxon>
        <taxon>Bacillati</taxon>
        <taxon>Actinomycetota</taxon>
        <taxon>Actinomycetes</taxon>
        <taxon>Streptosporangiales</taxon>
        <taxon>Thermomonosporaceae</taxon>
        <taxon>Actinomadura</taxon>
    </lineage>
</organism>
<evidence type="ECO:0000256" key="2">
    <source>
        <dbReference type="SAM" id="MobiDB-lite"/>
    </source>
</evidence>
<gene>
    <name evidence="3" type="ORF">H4W34_000252</name>
</gene>
<evidence type="ECO:0000313" key="4">
    <source>
        <dbReference type="Proteomes" id="UP000627838"/>
    </source>
</evidence>
<keyword evidence="1" id="KW-0560">Oxidoreductase</keyword>
<proteinExistence type="predicted"/>
<dbReference type="RefSeq" id="WP_192757425.1">
    <property type="nucleotide sequence ID" value="NZ_JADBDZ010000001.1"/>
</dbReference>
<dbReference type="SUPFAM" id="SSF51197">
    <property type="entry name" value="Clavaminate synthase-like"/>
    <property type="match status" value="1"/>
</dbReference>
<dbReference type="Proteomes" id="UP000627838">
    <property type="component" value="Unassembled WGS sequence"/>
</dbReference>
<evidence type="ECO:0000313" key="3">
    <source>
        <dbReference type="EMBL" id="MBE1530419.1"/>
    </source>
</evidence>
<dbReference type="Gene3D" id="2.60.120.620">
    <property type="entry name" value="q2cbj1_9rhob like domain"/>
    <property type="match status" value="1"/>
</dbReference>